<name>A0A4R4T078_9ACTN</name>
<evidence type="ECO:0000313" key="1">
    <source>
        <dbReference type="EMBL" id="TDC70141.1"/>
    </source>
</evidence>
<evidence type="ECO:0000313" key="2">
    <source>
        <dbReference type="Proteomes" id="UP000295345"/>
    </source>
</evidence>
<dbReference type="AlphaFoldDB" id="A0A4R4T078"/>
<proteinExistence type="predicted"/>
<evidence type="ECO:0008006" key="3">
    <source>
        <dbReference type="Google" id="ProtNLM"/>
    </source>
</evidence>
<dbReference type="Proteomes" id="UP000295345">
    <property type="component" value="Unassembled WGS sequence"/>
</dbReference>
<comment type="caution">
    <text evidence="1">The sequence shown here is derived from an EMBL/GenBank/DDBJ whole genome shotgun (WGS) entry which is preliminary data.</text>
</comment>
<keyword evidence="2" id="KW-1185">Reference proteome</keyword>
<dbReference type="EMBL" id="SMKI01000316">
    <property type="protein sequence ID" value="TDC70141.1"/>
    <property type="molecule type" value="Genomic_DNA"/>
</dbReference>
<organism evidence="1 2">
    <name type="scientific">Streptomyces hainanensis</name>
    <dbReference type="NCBI Taxonomy" id="402648"/>
    <lineage>
        <taxon>Bacteria</taxon>
        <taxon>Bacillati</taxon>
        <taxon>Actinomycetota</taxon>
        <taxon>Actinomycetes</taxon>
        <taxon>Kitasatosporales</taxon>
        <taxon>Streptomycetaceae</taxon>
        <taxon>Streptomyces</taxon>
    </lineage>
</organism>
<sequence>MTVFPLPLPPDYEAFLALHRERYLAYARHHRPHPDADRDVAAVLEQLLRGWRGVLSHPNPASLAWRLLTARIHRQAGEQPPAQYDAHVLHRVLGYPVTAVAAAMGQTPATVRYLLGVTGR</sequence>
<gene>
    <name evidence="1" type="ORF">E1283_25120</name>
</gene>
<accession>A0A4R4T078</accession>
<reference evidence="1 2" key="1">
    <citation type="submission" date="2019-03" db="EMBL/GenBank/DDBJ databases">
        <title>Draft genome sequences of novel Actinobacteria.</title>
        <authorList>
            <person name="Sahin N."/>
            <person name="Ay H."/>
            <person name="Saygin H."/>
        </authorList>
    </citation>
    <scope>NUCLEOTIDE SEQUENCE [LARGE SCALE GENOMIC DNA]</scope>
    <source>
        <strain evidence="1 2">DSM 41900</strain>
    </source>
</reference>
<dbReference type="RefSeq" id="WP_132820423.1">
    <property type="nucleotide sequence ID" value="NZ_SMKI01000316.1"/>
</dbReference>
<dbReference type="OrthoDB" id="4218114at2"/>
<protein>
    <recommendedName>
        <fullName evidence="3">Sigma-70 family RNA polymerase sigma factor</fullName>
    </recommendedName>
</protein>